<comment type="similarity">
    <text evidence="2">Belongs to the PER33/POM33 family.</text>
</comment>
<evidence type="ECO:0000313" key="8">
    <source>
        <dbReference type="Proteomes" id="UP000270296"/>
    </source>
</evidence>
<dbReference type="GO" id="GO:0061024">
    <property type="term" value="P:membrane organization"/>
    <property type="evidence" value="ECO:0007669"/>
    <property type="project" value="TreeGrafter"/>
</dbReference>
<dbReference type="Proteomes" id="UP000270296">
    <property type="component" value="Unassembled WGS sequence"/>
</dbReference>
<keyword evidence="3 6" id="KW-0812">Transmembrane</keyword>
<evidence type="ECO:0000256" key="4">
    <source>
        <dbReference type="ARBA" id="ARBA00022989"/>
    </source>
</evidence>
<keyword evidence="8" id="KW-1185">Reference proteome</keyword>
<comment type="subcellular location">
    <subcellularLocation>
        <location evidence="1">Membrane</location>
        <topology evidence="1">Multi-pass membrane protein</topology>
    </subcellularLocation>
</comment>
<feature type="transmembrane region" description="Helical" evidence="6">
    <location>
        <begin position="71"/>
        <end position="97"/>
    </location>
</feature>
<dbReference type="PANTHER" id="PTHR12703">
    <property type="entry name" value="TRANSMEMBRANE PROTEIN 33"/>
    <property type="match status" value="1"/>
</dbReference>
<keyword evidence="4 6" id="KW-1133">Transmembrane helix</keyword>
<evidence type="ECO:0000256" key="2">
    <source>
        <dbReference type="ARBA" id="ARBA00007322"/>
    </source>
</evidence>
<sequence length="187" mass="21789">MDTFLWMFRSVTLIFGFLYIFPFGVNQSHCYQKTLLSAAASNALRLQQRLGYFEFSLAFLHRVIAEDACHYLFYSAAFLGCTPMTMALMPVFIFALLHWSTFTIQLLTSIGKSGSFLCRNLIRFNQSYTQSLLQVVSFCEMFLMPLVIVMVFSGRCNLFIPIIYYRFLTLRYVSRRNPYTRQVVISN</sequence>
<evidence type="ECO:0000313" key="7">
    <source>
        <dbReference type="EMBL" id="VDP23610.1"/>
    </source>
</evidence>
<dbReference type="GO" id="GO:0005783">
    <property type="term" value="C:endoplasmic reticulum"/>
    <property type="evidence" value="ECO:0007669"/>
    <property type="project" value="TreeGrafter"/>
</dbReference>
<dbReference type="WBParaSite" id="SBAD_0000986301-mRNA-1">
    <property type="protein sequence ID" value="SBAD_0000986301-mRNA-1"/>
    <property type="gene ID" value="SBAD_0000986301"/>
</dbReference>
<name>A0A183J0W7_9BILA</name>
<evidence type="ECO:0000256" key="5">
    <source>
        <dbReference type="ARBA" id="ARBA00023136"/>
    </source>
</evidence>
<dbReference type="InterPro" id="IPR051645">
    <property type="entry name" value="PER33/POM33_regulator"/>
</dbReference>
<keyword evidence="5 6" id="KW-0472">Membrane</keyword>
<dbReference type="GO" id="GO:0071786">
    <property type="term" value="P:endoplasmic reticulum tubular network organization"/>
    <property type="evidence" value="ECO:0007669"/>
    <property type="project" value="TreeGrafter"/>
</dbReference>
<protein>
    <submittedName>
        <fullName evidence="9">Transmembrane protein 33</fullName>
    </submittedName>
</protein>
<evidence type="ECO:0000256" key="3">
    <source>
        <dbReference type="ARBA" id="ARBA00022692"/>
    </source>
</evidence>
<dbReference type="OrthoDB" id="5581259at2759"/>
<dbReference type="PANTHER" id="PTHR12703:SF4">
    <property type="entry name" value="TRANSMEMBRANE PROTEIN 33"/>
    <property type="match status" value="1"/>
</dbReference>
<evidence type="ECO:0000256" key="1">
    <source>
        <dbReference type="ARBA" id="ARBA00004141"/>
    </source>
</evidence>
<reference evidence="7 8" key="2">
    <citation type="submission" date="2018-11" db="EMBL/GenBank/DDBJ databases">
        <authorList>
            <consortium name="Pathogen Informatics"/>
        </authorList>
    </citation>
    <scope>NUCLEOTIDE SEQUENCE [LARGE SCALE GENOMIC DNA]</scope>
</reference>
<proteinExistence type="inferred from homology"/>
<organism evidence="9">
    <name type="scientific">Soboliphyme baturini</name>
    <dbReference type="NCBI Taxonomy" id="241478"/>
    <lineage>
        <taxon>Eukaryota</taxon>
        <taxon>Metazoa</taxon>
        <taxon>Ecdysozoa</taxon>
        <taxon>Nematoda</taxon>
        <taxon>Enoplea</taxon>
        <taxon>Dorylaimia</taxon>
        <taxon>Dioctophymatida</taxon>
        <taxon>Dioctophymatoidea</taxon>
        <taxon>Soboliphymatidae</taxon>
        <taxon>Soboliphyme</taxon>
    </lineage>
</organism>
<reference evidence="9" key="1">
    <citation type="submission" date="2016-06" db="UniProtKB">
        <authorList>
            <consortium name="WormBaseParasite"/>
        </authorList>
    </citation>
    <scope>IDENTIFICATION</scope>
</reference>
<feature type="transmembrane region" description="Helical" evidence="6">
    <location>
        <begin position="142"/>
        <end position="167"/>
    </location>
</feature>
<dbReference type="GO" id="GO:0016020">
    <property type="term" value="C:membrane"/>
    <property type="evidence" value="ECO:0007669"/>
    <property type="project" value="UniProtKB-SubCell"/>
</dbReference>
<evidence type="ECO:0000256" key="6">
    <source>
        <dbReference type="SAM" id="Phobius"/>
    </source>
</evidence>
<dbReference type="EMBL" id="UZAM01012814">
    <property type="protein sequence ID" value="VDP23610.1"/>
    <property type="molecule type" value="Genomic_DNA"/>
</dbReference>
<dbReference type="InterPro" id="IPR005344">
    <property type="entry name" value="TMEM33/Pom33"/>
</dbReference>
<dbReference type="AlphaFoldDB" id="A0A183J0W7"/>
<feature type="transmembrane region" description="Helical" evidence="6">
    <location>
        <begin position="6"/>
        <end position="25"/>
    </location>
</feature>
<evidence type="ECO:0000313" key="9">
    <source>
        <dbReference type="WBParaSite" id="SBAD_0000986301-mRNA-1"/>
    </source>
</evidence>
<accession>A0A183J0W7</accession>
<dbReference type="Pfam" id="PF03661">
    <property type="entry name" value="TMEM33_Pom33"/>
    <property type="match status" value="1"/>
</dbReference>
<gene>
    <name evidence="7" type="ORF">SBAD_LOCUS9515</name>
</gene>